<keyword evidence="3" id="KW-1185">Reference proteome</keyword>
<dbReference type="Proteomes" id="UP000595001">
    <property type="component" value="Chromosome"/>
</dbReference>
<proteinExistence type="predicted"/>
<dbReference type="InterPro" id="IPR009003">
    <property type="entry name" value="Peptidase_S1_PA"/>
</dbReference>
<dbReference type="AlphaFoldDB" id="A0A7T3KUQ9"/>
<dbReference type="KEGG" id="hlt:I7X12_16640"/>
<dbReference type="SUPFAM" id="SSF50494">
    <property type="entry name" value="Trypsin-like serine proteases"/>
    <property type="match status" value="1"/>
</dbReference>
<evidence type="ECO:0000256" key="1">
    <source>
        <dbReference type="SAM" id="MobiDB-lite"/>
    </source>
</evidence>
<feature type="region of interest" description="Disordered" evidence="1">
    <location>
        <begin position="92"/>
        <end position="119"/>
    </location>
</feature>
<feature type="region of interest" description="Disordered" evidence="1">
    <location>
        <begin position="346"/>
        <end position="394"/>
    </location>
</feature>
<evidence type="ECO:0000313" key="2">
    <source>
        <dbReference type="EMBL" id="QPV62349.1"/>
    </source>
</evidence>
<dbReference type="RefSeq" id="WP_198061156.1">
    <property type="nucleotide sequence ID" value="NZ_CP065856.1"/>
</dbReference>
<organism evidence="2 3">
    <name type="scientific">Halosimplex litoreum</name>
    <dbReference type="NCBI Taxonomy" id="1198301"/>
    <lineage>
        <taxon>Archaea</taxon>
        <taxon>Methanobacteriati</taxon>
        <taxon>Methanobacteriota</taxon>
        <taxon>Stenosarchaea group</taxon>
        <taxon>Halobacteria</taxon>
        <taxon>Halobacteriales</taxon>
        <taxon>Haloarculaceae</taxon>
        <taxon>Halosimplex</taxon>
    </lineage>
</organism>
<sequence length="492" mass="52618">MQVKSFSGDIPSSTEDELLEKPNVMAVGRGPKRSDGDVLDEEAVVVIVRRKLPAAELADDDLVPETVDADEETVQTDVVDAGGEFYALAQQYARSDESVSRRPSEPATGRPIERPGRQEYVGAVGPAQTRMDKWRPASAGVSVGHTEISAGTLGTSPLYTSDNETVFLTNAHVAAPAKRASAGDSILQPGRHDGGSAPDDTIGELLEWSELSEDEVNRTDSALVRVEDDIVEGDILGIPDLEGWANARYGEAHVKSGRTTGVTSSKLIATDLRAKVNYGHPFTEPLEFEGLDVFGAMSSGGDSGSVIGTLRSDGFYGTDLLFAGSPRITLGIPMGTVQDEHGTLEPMSARRGTSSGASGNAGGTPSAGQMQQGQPATPIGDQRRRAPSAQDAAGAIDTATTEQATIQGVSDPVDHFSGSLNPGQHQLWWSGPWDPRYSVDYYVDPLNPEGRIESSVHSVKMDSNGRLFYYINVKNIANVATRFRARYVYHWK</sequence>
<evidence type="ECO:0008006" key="4">
    <source>
        <dbReference type="Google" id="ProtNLM"/>
    </source>
</evidence>
<reference evidence="2 3" key="1">
    <citation type="submission" date="2020-12" db="EMBL/GenBank/DDBJ databases">
        <title>Halosimplex halophilum sp. nov. and Halosimplex salinum sp. nov., two new members of the genus Halosimplex.</title>
        <authorList>
            <person name="Cui H.L."/>
        </authorList>
    </citation>
    <scope>NUCLEOTIDE SEQUENCE [LARGE SCALE GENOMIC DNA]</scope>
    <source>
        <strain evidence="2 3">YGH94</strain>
    </source>
</reference>
<dbReference type="GeneID" id="60590155"/>
<feature type="compositionally biased region" description="Low complexity" evidence="1">
    <location>
        <begin position="349"/>
        <end position="368"/>
    </location>
</feature>
<dbReference type="OrthoDB" id="350653at2157"/>
<gene>
    <name evidence="2" type="ORF">I7X12_16640</name>
</gene>
<feature type="compositionally biased region" description="Basic and acidic residues" evidence="1">
    <location>
        <begin position="94"/>
        <end position="104"/>
    </location>
</feature>
<name>A0A7T3KUQ9_9EURY</name>
<feature type="region of interest" description="Disordered" evidence="1">
    <location>
        <begin position="1"/>
        <end position="36"/>
    </location>
</feature>
<dbReference type="EMBL" id="CP065856">
    <property type="protein sequence ID" value="QPV62349.1"/>
    <property type="molecule type" value="Genomic_DNA"/>
</dbReference>
<protein>
    <recommendedName>
        <fullName evidence="4">Trypsin-like peptidase domain-containing protein</fullName>
    </recommendedName>
</protein>
<accession>A0A7T3KUQ9</accession>
<evidence type="ECO:0000313" key="3">
    <source>
        <dbReference type="Proteomes" id="UP000595001"/>
    </source>
</evidence>